<keyword evidence="5" id="KW-0067">ATP-binding</keyword>
<keyword evidence="3" id="KW-0378">Hydrolase</keyword>
<dbReference type="InterPro" id="IPR012340">
    <property type="entry name" value="NA-bd_OB-fold"/>
</dbReference>
<dbReference type="SMART" id="SM00487">
    <property type="entry name" value="DEXDc"/>
    <property type="match status" value="1"/>
</dbReference>
<dbReference type="Pfam" id="PF17191">
    <property type="entry name" value="RecG_wedge"/>
    <property type="match status" value="1"/>
</dbReference>
<keyword evidence="7" id="KW-0234">DNA repair</keyword>
<dbReference type="AlphaFoldDB" id="A0A3M0Z449"/>
<dbReference type="PANTHER" id="PTHR47964:SF1">
    <property type="entry name" value="ATP-DEPENDENT DNA HELICASE HOMOLOG RECG, CHLOROPLASTIC"/>
    <property type="match status" value="1"/>
</dbReference>
<evidence type="ECO:0000256" key="2">
    <source>
        <dbReference type="ARBA" id="ARBA00022763"/>
    </source>
</evidence>
<evidence type="ECO:0000256" key="1">
    <source>
        <dbReference type="ARBA" id="ARBA00022741"/>
    </source>
</evidence>
<dbReference type="GO" id="GO:0016787">
    <property type="term" value="F:hydrolase activity"/>
    <property type="evidence" value="ECO:0007669"/>
    <property type="project" value="UniProtKB-KW"/>
</dbReference>
<dbReference type="EMBL" id="RFKV01000003">
    <property type="protein sequence ID" value="RMD77755.1"/>
    <property type="molecule type" value="Genomic_DNA"/>
</dbReference>
<name>A0A3M0Z449_9BACT</name>
<accession>A0A3M0Z449</accession>
<evidence type="ECO:0000256" key="5">
    <source>
        <dbReference type="ARBA" id="ARBA00022840"/>
    </source>
</evidence>
<evidence type="ECO:0000256" key="4">
    <source>
        <dbReference type="ARBA" id="ARBA00022806"/>
    </source>
</evidence>
<evidence type="ECO:0000259" key="9">
    <source>
        <dbReference type="PROSITE" id="PS51192"/>
    </source>
</evidence>
<feature type="domain" description="Helicase ATP-binding" evidence="9">
    <location>
        <begin position="283"/>
        <end position="436"/>
    </location>
</feature>
<dbReference type="InterPro" id="IPR047112">
    <property type="entry name" value="RecG/Mfd"/>
</dbReference>
<evidence type="ECO:0000313" key="11">
    <source>
        <dbReference type="EMBL" id="RMD77755.1"/>
    </source>
</evidence>
<dbReference type="SUPFAM" id="SSF52540">
    <property type="entry name" value="P-loop containing nucleoside triphosphate hydrolases"/>
    <property type="match status" value="1"/>
</dbReference>
<dbReference type="Pfam" id="PF00271">
    <property type="entry name" value="Helicase_C"/>
    <property type="match status" value="1"/>
</dbReference>
<keyword evidence="1" id="KW-0547">Nucleotide-binding</keyword>
<reference evidence="11 12" key="1">
    <citation type="submission" date="2018-10" db="EMBL/GenBank/DDBJ databases">
        <title>Thermophilic Lithotrophy and Phototrophy in an Intertidal, Iron-rich, Geothermal Spring.</title>
        <authorList>
            <person name="Ward L.M."/>
            <person name="Idei A."/>
            <person name="Nakagawa M."/>
            <person name="Ueno Y."/>
            <person name="Fischer W."/>
            <person name="Mcglynn S.E."/>
        </authorList>
    </citation>
    <scope>NUCLEOTIDE SEQUENCE [LARGE SCALE GENOMIC DNA]</scope>
    <source>
        <strain evidence="11">J137</strain>
    </source>
</reference>
<sequence>MIFLNCELSAIGFLPRTRVSQFKKLGINTVKDLITAFPYRYSDTSEVIDISTLKKQGRSTATLLCRVLDIKSSVIRHNLSVQNILLADFTDSLIVKSFNQHYLINSVSKDEKYYIQLDRRTFKNGRESFVIRSMEKHKEQGQLHLGIIAPVYRLTAGLSIKAYRTILKKVLNQLVHSGELENLFSNEFYKEFDISVNDLVQLHFPEDISKLDSAVRKFAGLEIATLYLKSKNMKSKTKSSSQNQVLISRKPDRKLLSPVEFENLIEKKLTFDQFCITQEIFSKLKNNEEINFLIQGDVGSGKSLIAYYSLLLFALAGYDTVLLCPTSILVDQHFMNLVNYSSGLPVKIFKVSSDGKFDNSYQPGSNIFVGTTSVLFRKFRNISLVVIDEQQKFGVVQREYLNINTDCQKNVVEMTATPIPRTLVKSIFEDIEVKTIKSIPFGKRDIKTYFVSRDKIQRLLSWCKEQLSINFSNKIIWVVPSIENEKVSNLNNEVKLLQQILEEFGIVTLTGRMTPEKKSKAVTEFKENRSRILLSTSIIEIGIDIPDANIIVISSPQMFGLSQLHQMRGRVGRSGQKSYCYLLEREILNESQKEKLKFFCQNSDGLVIAEKDLELRGPGDLFGTRQIGLPDLKIANYTDLAQVRLSIDLAKRLTKNKTEKVLEFLESSLFS</sequence>
<dbReference type="InterPro" id="IPR014001">
    <property type="entry name" value="Helicase_ATP-bd"/>
</dbReference>
<dbReference type="Proteomes" id="UP000269410">
    <property type="component" value="Unassembled WGS sequence"/>
</dbReference>
<dbReference type="PROSITE" id="PS51194">
    <property type="entry name" value="HELICASE_CTER"/>
    <property type="match status" value="1"/>
</dbReference>
<dbReference type="Pfam" id="PF19833">
    <property type="entry name" value="RecG_dom3_C"/>
    <property type="match status" value="1"/>
</dbReference>
<dbReference type="InterPro" id="IPR033454">
    <property type="entry name" value="RecG_wedge"/>
</dbReference>
<evidence type="ECO:0000256" key="7">
    <source>
        <dbReference type="ARBA" id="ARBA00023204"/>
    </source>
</evidence>
<evidence type="ECO:0000256" key="8">
    <source>
        <dbReference type="ARBA" id="ARBA00049819"/>
    </source>
</evidence>
<dbReference type="Gene3D" id="3.40.50.300">
    <property type="entry name" value="P-loop containing nucleotide triphosphate hydrolases"/>
    <property type="match status" value="2"/>
</dbReference>
<dbReference type="SMART" id="SM00490">
    <property type="entry name" value="HELICc"/>
    <property type="match status" value="1"/>
</dbReference>
<dbReference type="PANTHER" id="PTHR47964">
    <property type="entry name" value="ATP-DEPENDENT DNA HELICASE HOMOLOG RECG, CHLOROPLASTIC"/>
    <property type="match status" value="1"/>
</dbReference>
<dbReference type="GO" id="GO:0003678">
    <property type="term" value="F:DNA helicase activity"/>
    <property type="evidence" value="ECO:0007669"/>
    <property type="project" value="TreeGrafter"/>
</dbReference>
<dbReference type="InterPro" id="IPR027417">
    <property type="entry name" value="P-loop_NTPase"/>
</dbReference>
<evidence type="ECO:0000256" key="3">
    <source>
        <dbReference type="ARBA" id="ARBA00022801"/>
    </source>
</evidence>
<dbReference type="InterPro" id="IPR045562">
    <property type="entry name" value="RecG_dom3_C"/>
</dbReference>
<keyword evidence="4 11" id="KW-0347">Helicase</keyword>
<dbReference type="GO" id="GO:0003677">
    <property type="term" value="F:DNA binding"/>
    <property type="evidence" value="ECO:0007669"/>
    <property type="project" value="UniProtKB-KW"/>
</dbReference>
<evidence type="ECO:0000259" key="10">
    <source>
        <dbReference type="PROSITE" id="PS51194"/>
    </source>
</evidence>
<dbReference type="PROSITE" id="PS51192">
    <property type="entry name" value="HELICASE_ATP_BIND_1"/>
    <property type="match status" value="1"/>
</dbReference>
<dbReference type="Pfam" id="PF00270">
    <property type="entry name" value="DEAD"/>
    <property type="match status" value="1"/>
</dbReference>
<dbReference type="InterPro" id="IPR001650">
    <property type="entry name" value="Helicase_C-like"/>
</dbReference>
<comment type="caution">
    <text evidence="11">The sequence shown here is derived from an EMBL/GenBank/DDBJ whole genome shotgun (WGS) entry which is preliminary data.</text>
</comment>
<keyword evidence="2" id="KW-0227">DNA damage</keyword>
<protein>
    <recommendedName>
        <fullName evidence="8">Probable DNA 3'-5' helicase RecG</fullName>
    </recommendedName>
</protein>
<proteinExistence type="predicted"/>
<organism evidence="11 12">
    <name type="scientific">Candidatus Dojkabacteria bacterium</name>
    <dbReference type="NCBI Taxonomy" id="2099670"/>
    <lineage>
        <taxon>Bacteria</taxon>
        <taxon>Candidatus Dojkabacteria</taxon>
    </lineage>
</organism>
<feature type="domain" description="Helicase C-terminal" evidence="10">
    <location>
        <begin position="455"/>
        <end position="614"/>
    </location>
</feature>
<evidence type="ECO:0000313" key="12">
    <source>
        <dbReference type="Proteomes" id="UP000269410"/>
    </source>
</evidence>
<evidence type="ECO:0000256" key="6">
    <source>
        <dbReference type="ARBA" id="ARBA00023125"/>
    </source>
</evidence>
<dbReference type="SUPFAM" id="SSF50249">
    <property type="entry name" value="Nucleic acid-binding proteins"/>
    <property type="match status" value="1"/>
</dbReference>
<dbReference type="GO" id="GO:0005524">
    <property type="term" value="F:ATP binding"/>
    <property type="evidence" value="ECO:0007669"/>
    <property type="project" value="UniProtKB-KW"/>
</dbReference>
<keyword evidence="6" id="KW-0238">DNA-binding</keyword>
<dbReference type="GO" id="GO:0006281">
    <property type="term" value="P:DNA repair"/>
    <property type="evidence" value="ECO:0007669"/>
    <property type="project" value="UniProtKB-KW"/>
</dbReference>
<gene>
    <name evidence="11" type="ORF">D6810_00045</name>
</gene>
<dbReference type="InterPro" id="IPR011545">
    <property type="entry name" value="DEAD/DEAH_box_helicase_dom"/>
</dbReference>